<dbReference type="InParanoid" id="A7APH7"/>
<dbReference type="Proteomes" id="UP000002173">
    <property type="component" value="Unassembled WGS sequence"/>
</dbReference>
<dbReference type="GO" id="GO:0003723">
    <property type="term" value="F:RNA binding"/>
    <property type="evidence" value="ECO:0007669"/>
    <property type="project" value="InterPro"/>
</dbReference>
<evidence type="ECO:0000259" key="3">
    <source>
        <dbReference type="Pfam" id="PF02926"/>
    </source>
</evidence>
<dbReference type="GO" id="GO:0070043">
    <property type="term" value="F:rRNA (guanine-N7-)-methyltransferase activity"/>
    <property type="evidence" value="ECO:0007669"/>
    <property type="project" value="TreeGrafter"/>
</dbReference>
<dbReference type="KEGG" id="bbo:BBOV_III009040"/>
<proteinExistence type="predicted"/>
<dbReference type="AlphaFoldDB" id="A7APH7"/>
<evidence type="ECO:0000313" key="5">
    <source>
        <dbReference type="Proteomes" id="UP000002173"/>
    </source>
</evidence>
<keyword evidence="5" id="KW-1185">Reference proteome</keyword>
<dbReference type="Gene3D" id="3.30.2130.30">
    <property type="match status" value="1"/>
</dbReference>
<dbReference type="Gene3D" id="3.40.50.150">
    <property type="entry name" value="Vaccinia Virus protein VP39"/>
    <property type="match status" value="1"/>
</dbReference>
<dbReference type="EMBL" id="AAXT01000001">
    <property type="protein sequence ID" value="EDO08461.1"/>
    <property type="molecule type" value="Genomic_DNA"/>
</dbReference>
<dbReference type="eggNOG" id="ENOG502SCFS">
    <property type="taxonomic scope" value="Eukaryota"/>
</dbReference>
<comment type="caution">
    <text evidence="4">The sequence shown here is derived from an EMBL/GenBank/DDBJ whole genome shotgun (WGS) entry which is preliminary data.</text>
</comment>
<accession>A7APH7</accession>
<dbReference type="GO" id="GO:0043527">
    <property type="term" value="C:tRNA methyltransferase complex"/>
    <property type="evidence" value="ECO:0007669"/>
    <property type="project" value="UniProtKB-ARBA"/>
</dbReference>
<dbReference type="GeneID" id="5480284"/>
<feature type="domain" description="THUMP" evidence="3">
    <location>
        <begin position="84"/>
        <end position="166"/>
    </location>
</feature>
<dbReference type="Pfam" id="PF02926">
    <property type="entry name" value="THUMP"/>
    <property type="match status" value="1"/>
</dbReference>
<reference evidence="5" key="2">
    <citation type="journal article" date="2020" name="Data Brief">
        <title>Transcriptome dataset of Babesia bovis life stages within vertebrate and invertebrate hosts.</title>
        <authorList>
            <person name="Ueti M.W."/>
            <person name="Johnson W.C."/>
            <person name="Kappmeyer L.S."/>
            <person name="Herndon D.R."/>
            <person name="Mousel M.R."/>
            <person name="Reif K.E."/>
            <person name="Taus N.S."/>
            <person name="Ifeonu O.O."/>
            <person name="Silva J.C."/>
            <person name="Suarez C.E."/>
            <person name="Brayton K.A."/>
        </authorList>
    </citation>
    <scope>NUCLEOTIDE SEQUENCE [LARGE SCALE GENOMIC DNA]</scope>
</reference>
<dbReference type="CDD" id="cd11715">
    <property type="entry name" value="THUMP_AdoMetMT"/>
    <property type="match status" value="1"/>
</dbReference>
<dbReference type="PANTHER" id="PTHR47313:SF1">
    <property type="entry name" value="RIBOSOMAL RNA LARGE SUBUNIT METHYLTRANSFERASE K_L"/>
    <property type="match status" value="1"/>
</dbReference>
<keyword evidence="1" id="KW-0808">Transferase</keyword>
<dbReference type="InterPro" id="IPR004114">
    <property type="entry name" value="THUMP_dom"/>
</dbReference>
<reference evidence="5" key="3">
    <citation type="journal article" date="2021" name="Int. J. Parasitol.">
        <title>Comparative analysis of gene expression between Babesia bovis blood stages and kinetes allowed by improved genome annotation.</title>
        <authorList>
            <person name="Ueti M.W."/>
            <person name="Johnson W.C."/>
            <person name="Kappmeyer L.S."/>
            <person name="Herndon D.R."/>
            <person name="Mousel M.R."/>
            <person name="Reif K.E."/>
            <person name="Taus N.S."/>
            <person name="Ifeonu O.O."/>
            <person name="Silva J.C."/>
            <person name="Suarez C.E."/>
            <person name="Brayton K.A."/>
        </authorList>
    </citation>
    <scope>NUCLEOTIDE SEQUENCE [LARGE SCALE GENOMIC DNA]</scope>
</reference>
<organism evidence="4 5">
    <name type="scientific">Babesia bovis</name>
    <dbReference type="NCBI Taxonomy" id="5865"/>
    <lineage>
        <taxon>Eukaryota</taxon>
        <taxon>Sar</taxon>
        <taxon>Alveolata</taxon>
        <taxon>Apicomplexa</taxon>
        <taxon>Aconoidasida</taxon>
        <taxon>Piroplasmida</taxon>
        <taxon>Babesiidae</taxon>
        <taxon>Babesia</taxon>
    </lineage>
</organism>
<dbReference type="PANTHER" id="PTHR47313">
    <property type="entry name" value="RIBOSOMAL RNA LARGE SUBUNIT METHYLTRANSFERASE K/L"/>
    <property type="match status" value="1"/>
</dbReference>
<dbReference type="RefSeq" id="XP_001612029.1">
    <property type="nucleotide sequence ID" value="XM_001611979.1"/>
</dbReference>
<dbReference type="GO" id="GO:0008990">
    <property type="term" value="F:rRNA (guanine-N2-)-methyltransferase activity"/>
    <property type="evidence" value="ECO:0007669"/>
    <property type="project" value="TreeGrafter"/>
</dbReference>
<protein>
    <submittedName>
        <fullName evidence="4">Uncharacterized protein</fullName>
    </submittedName>
</protein>
<dbReference type="VEuPathDB" id="PiroplasmaDB:BBOV_III009040"/>
<dbReference type="InterPro" id="IPR029063">
    <property type="entry name" value="SAM-dependent_MTases_sf"/>
</dbReference>
<gene>
    <name evidence="4" type="ORF">BBOV_III009040</name>
</gene>
<evidence type="ECO:0000256" key="1">
    <source>
        <dbReference type="ARBA" id="ARBA00022603"/>
    </source>
</evidence>
<sequence>MVISWQRPYRLFVRCIRGFEDALYRELISFGFSRPTLIKSHSGIFVESVSLRRLYFISYFSRLTNGVFVEAKHFPIKDRTSFIEHCADTPWSDFIASDSTFRIDSTVRDATSFIKSCRYGSQLVKDGIMQHFDNDKTRMHQAVSLRDPTIRLELHIASGDATLLVDATGTSCSRPYRYKPSISDIDPTIAVGLLNDSGILSFESHGCAVEEYERLCEKKVVDGQDVCDNPGINHNVLSTTSYPEATLSPISCSDTFSRGCIIDVFSGCGTFLIEAAMISERIFPGWLVSEFGFQKFNLYDHFAFVMLEKYGMSLRVGDRRAPDNCLKNKLIGVDSCWEKVESSLYSAHKAGVMDHVKIIQSDNLKSALYDLHHTSKIANDSWDYVIIQLPRLRPYTDGLTSHIIPRPNTKDRKTIIEPDRYYRLLSNVTKTIRKLSSSNVRVLLIAPAGLDKVELETSYGRPLNGGRHFMKCGVPHVAYYG</sequence>
<dbReference type="InterPro" id="IPR000241">
    <property type="entry name" value="RlmKL-like_Mtase"/>
</dbReference>
<dbReference type="Pfam" id="PF01170">
    <property type="entry name" value="UPF0020"/>
    <property type="match status" value="1"/>
</dbReference>
<keyword evidence="1" id="KW-0489">Methyltransferase</keyword>
<feature type="domain" description="Ribosomal RNA large subunit methyltransferase K/L-like methyltransferase" evidence="2">
    <location>
        <begin position="259"/>
        <end position="365"/>
    </location>
</feature>
<name>A7APH7_BABBO</name>
<dbReference type="SUPFAM" id="SSF53335">
    <property type="entry name" value="S-adenosyl-L-methionine-dependent methyltransferases"/>
    <property type="match status" value="1"/>
</dbReference>
<evidence type="ECO:0000313" key="4">
    <source>
        <dbReference type="EMBL" id="EDO08461.1"/>
    </source>
</evidence>
<evidence type="ECO:0000259" key="2">
    <source>
        <dbReference type="Pfam" id="PF01170"/>
    </source>
</evidence>
<dbReference type="OMA" id="IGIERDW"/>
<reference evidence="4 5" key="1">
    <citation type="journal article" date="2007" name="PLoS Pathog.">
        <title>Genome sequence of Babesia bovis and comparative analysis of apicomplexan hemoprotozoa.</title>
        <authorList>
            <person name="Brayton K.A."/>
            <person name="Lau A.O.T."/>
            <person name="Herndon D.R."/>
            <person name="Hannick L."/>
            <person name="Kappmeyer L.S."/>
            <person name="Berens S.J."/>
            <person name="Bidwell S.L."/>
            <person name="Brown W.C."/>
            <person name="Crabtree J."/>
            <person name="Fadrosh D."/>
            <person name="Feldblum T."/>
            <person name="Forberger H.A."/>
            <person name="Haas B.J."/>
            <person name="Howell J.M."/>
            <person name="Khouri H."/>
            <person name="Koo H."/>
            <person name="Mann D.J."/>
            <person name="Norimine J."/>
            <person name="Paulsen I.T."/>
            <person name="Radune D."/>
            <person name="Ren Q."/>
            <person name="Smith R.K. Jr."/>
            <person name="Suarez C.E."/>
            <person name="White O."/>
            <person name="Wortman J.R."/>
            <person name="Knowles D.P. Jr."/>
            <person name="McElwain T.F."/>
            <person name="Nene V.M."/>
        </authorList>
    </citation>
    <scope>NUCLEOTIDE SEQUENCE [LARGE SCALE GENOMIC DNA]</scope>
    <source>
        <strain evidence="4">T2Bo</strain>
    </source>
</reference>